<dbReference type="PROSITE" id="PS50132">
    <property type="entry name" value="RGS"/>
    <property type="match status" value="1"/>
</dbReference>
<evidence type="ECO:0000259" key="1">
    <source>
        <dbReference type="PROSITE" id="PS50132"/>
    </source>
</evidence>
<dbReference type="PANTHER" id="PTHR21243">
    <property type="entry name" value="PROTEIN SCAI"/>
    <property type="match status" value="1"/>
</dbReference>
<gene>
    <name evidence="3" type="primary">LOC115739353</name>
</gene>
<name>A0A8B8P305_9MYRT</name>
<dbReference type="KEGG" id="rarg:115739353"/>
<reference evidence="3" key="1">
    <citation type="submission" date="2025-08" db="UniProtKB">
        <authorList>
            <consortium name="RefSeq"/>
        </authorList>
    </citation>
    <scope>IDENTIFICATION</scope>
    <source>
        <tissue evidence="3">Leaf</tissue>
    </source>
</reference>
<dbReference type="AlphaFoldDB" id="A0A8B8P305"/>
<sequence>MSEKDVVWKTFRALVENADRKFGRVRDLPPHERGLNHYFPKVFKSYMRLWKYQQEHRPQLVESGLNRWEIGEIASRIGQLYFSQYMRTSESRFLVEAYVFYEAILSRKYFEGTKVRDLGVRAKELRFYARFLLVSLILNRADMVKSLVERFKVVLDDCRVNFRETSFKEWKLVVQEIIRFMDVESASVKVRPLRYCTIYDTHPKSLPYITRFHAKKILRFQDVVLTSYHRNEVKFAELTLDTYRMLQCLEWEPSGLFYQKQPVQSNENGSVIDHSGASGVIDINLGMDLTDSSLPRNPRKAILYRPSVTQLIAVIATICEELRPDTVMLIYLSAPGRTGHHNISQVESSKLLAKFSGTKFIGEFSREQSSSTSESSVDEKNMSNDFCEGCLCLAPRGTGGSFNLYPADIIPFTRKPLFLIIDSDNSHTFKVVHGAERGETAALFLSPLRSANKNMSGADAGESGSQFTFFLTAPLLAFCQLVGLSSSSHNEDGYKDAENILAAAFCGWEVTLCTSADLDLVWAQVLSDPFIRRLILRFVFCRSALFFFCPSGNKEHYLPVCLPCLPEPLSPTSEIVRSAVVRIANHFQVAECFHFTDV</sequence>
<proteinExistence type="predicted"/>
<evidence type="ECO:0000313" key="2">
    <source>
        <dbReference type="Proteomes" id="UP000827889"/>
    </source>
</evidence>
<protein>
    <submittedName>
        <fullName evidence="3">Protein SCAI</fullName>
    </submittedName>
</protein>
<dbReference type="InterPro" id="IPR016137">
    <property type="entry name" value="RGS"/>
</dbReference>
<organism evidence="2 3">
    <name type="scientific">Rhodamnia argentea</name>
    <dbReference type="NCBI Taxonomy" id="178133"/>
    <lineage>
        <taxon>Eukaryota</taxon>
        <taxon>Viridiplantae</taxon>
        <taxon>Streptophyta</taxon>
        <taxon>Embryophyta</taxon>
        <taxon>Tracheophyta</taxon>
        <taxon>Spermatophyta</taxon>
        <taxon>Magnoliopsida</taxon>
        <taxon>eudicotyledons</taxon>
        <taxon>Gunneridae</taxon>
        <taxon>Pentapetalae</taxon>
        <taxon>rosids</taxon>
        <taxon>malvids</taxon>
        <taxon>Myrtales</taxon>
        <taxon>Myrtaceae</taxon>
        <taxon>Myrtoideae</taxon>
        <taxon>Myrteae</taxon>
        <taxon>Australasian group</taxon>
        <taxon>Rhodamnia</taxon>
    </lineage>
</organism>
<dbReference type="GeneID" id="115739353"/>
<dbReference type="Pfam" id="PF12070">
    <property type="entry name" value="SCAI"/>
    <property type="match status" value="1"/>
</dbReference>
<dbReference type="GO" id="GO:0003714">
    <property type="term" value="F:transcription corepressor activity"/>
    <property type="evidence" value="ECO:0007669"/>
    <property type="project" value="InterPro"/>
</dbReference>
<dbReference type="GO" id="GO:0006351">
    <property type="term" value="P:DNA-templated transcription"/>
    <property type="evidence" value="ECO:0007669"/>
    <property type="project" value="InterPro"/>
</dbReference>
<dbReference type="RefSeq" id="XP_030528248.1">
    <property type="nucleotide sequence ID" value="XM_030672388.2"/>
</dbReference>
<keyword evidence="2" id="KW-1185">Reference proteome</keyword>
<dbReference type="InterPro" id="IPR022709">
    <property type="entry name" value="SCAI"/>
</dbReference>
<dbReference type="OrthoDB" id="525027at2759"/>
<feature type="domain" description="RGS" evidence="1">
    <location>
        <begin position="73"/>
        <end position="179"/>
    </location>
</feature>
<accession>A0A8B8P305</accession>
<dbReference type="Proteomes" id="UP000827889">
    <property type="component" value="Chromosome 11"/>
</dbReference>
<evidence type="ECO:0000313" key="3">
    <source>
        <dbReference type="RefSeq" id="XP_030528248.1"/>
    </source>
</evidence>